<dbReference type="HOGENOM" id="CLU_983502_0_0_1"/>
<dbReference type="InParanoid" id="A0A067MAG3"/>
<keyword evidence="3" id="KW-1185">Reference proteome</keyword>
<accession>A0A067MAG3</accession>
<feature type="compositionally biased region" description="Low complexity" evidence="1">
    <location>
        <begin position="118"/>
        <end position="129"/>
    </location>
</feature>
<feature type="compositionally biased region" description="Pro residues" evidence="1">
    <location>
        <begin position="130"/>
        <end position="144"/>
    </location>
</feature>
<reference evidence="3" key="1">
    <citation type="journal article" date="2014" name="Proc. Natl. Acad. Sci. U.S.A.">
        <title>Extensive sampling of basidiomycete genomes demonstrates inadequacy of the white-rot/brown-rot paradigm for wood decay fungi.</title>
        <authorList>
            <person name="Riley R."/>
            <person name="Salamov A.A."/>
            <person name="Brown D.W."/>
            <person name="Nagy L.G."/>
            <person name="Floudas D."/>
            <person name="Held B.W."/>
            <person name="Levasseur A."/>
            <person name="Lombard V."/>
            <person name="Morin E."/>
            <person name="Otillar R."/>
            <person name="Lindquist E.A."/>
            <person name="Sun H."/>
            <person name="LaButti K.M."/>
            <person name="Schmutz J."/>
            <person name="Jabbour D."/>
            <person name="Luo H."/>
            <person name="Baker S.E."/>
            <person name="Pisabarro A.G."/>
            <person name="Walton J.D."/>
            <person name="Blanchette R.A."/>
            <person name="Henrissat B."/>
            <person name="Martin F."/>
            <person name="Cullen D."/>
            <person name="Hibbett D.S."/>
            <person name="Grigoriev I.V."/>
        </authorList>
    </citation>
    <scope>NUCLEOTIDE SEQUENCE [LARGE SCALE GENOMIC DNA]</scope>
    <source>
        <strain evidence="3">FD-172 SS1</strain>
    </source>
</reference>
<dbReference type="Proteomes" id="UP000027195">
    <property type="component" value="Unassembled WGS sequence"/>
</dbReference>
<evidence type="ECO:0000313" key="3">
    <source>
        <dbReference type="Proteomes" id="UP000027195"/>
    </source>
</evidence>
<name>A0A067MAG3_BOTB1</name>
<organism evidence="2 3">
    <name type="scientific">Botryobasidium botryosum (strain FD-172 SS1)</name>
    <dbReference type="NCBI Taxonomy" id="930990"/>
    <lineage>
        <taxon>Eukaryota</taxon>
        <taxon>Fungi</taxon>
        <taxon>Dikarya</taxon>
        <taxon>Basidiomycota</taxon>
        <taxon>Agaricomycotina</taxon>
        <taxon>Agaricomycetes</taxon>
        <taxon>Cantharellales</taxon>
        <taxon>Botryobasidiaceae</taxon>
        <taxon>Botryobasidium</taxon>
    </lineage>
</organism>
<dbReference type="EMBL" id="KL198049">
    <property type="protein sequence ID" value="KDQ12564.1"/>
    <property type="molecule type" value="Genomic_DNA"/>
</dbReference>
<evidence type="ECO:0000256" key="1">
    <source>
        <dbReference type="SAM" id="MobiDB-lite"/>
    </source>
</evidence>
<protein>
    <submittedName>
        <fullName evidence="2">Uncharacterized protein</fullName>
    </submittedName>
</protein>
<sequence>MPTEQKPTPAPPARLLRPQRSASCPIPATTTAPVALQATVGSLQLEAEAPIVRRPKERSLTFTEVVRRLFTSFLPVPEKSVPAEPSPRRRGAIRQLFSTHLISPEEVERASAPPPAPAAAQAAPVRASSPPLPPPPPPPPPPPSPRRRLEPPVSPLERRGSAEMPPPRPQRPRPEIGRTDINAAAMPRRTPAILSTTNAPSAPLPYWHPQRASSLPPPYEAIELEDLPDERPRFRRAGVPSSGPPSYRSPQYDFRSVRHFSRFIYSQPYNFTRFTRAKRFQGV</sequence>
<feature type="region of interest" description="Disordered" evidence="1">
    <location>
        <begin position="1"/>
        <end position="27"/>
    </location>
</feature>
<evidence type="ECO:0000313" key="2">
    <source>
        <dbReference type="EMBL" id="KDQ12564.1"/>
    </source>
</evidence>
<gene>
    <name evidence="2" type="ORF">BOTBODRAFT_189088</name>
</gene>
<feature type="region of interest" description="Disordered" evidence="1">
    <location>
        <begin position="76"/>
        <end position="189"/>
    </location>
</feature>
<feature type="region of interest" description="Disordered" evidence="1">
    <location>
        <begin position="227"/>
        <end position="251"/>
    </location>
</feature>
<proteinExistence type="predicted"/>
<dbReference type="AlphaFoldDB" id="A0A067MAG3"/>
<dbReference type="STRING" id="930990.A0A067MAG3"/>